<accession>A0ABQ5JXW8</accession>
<proteinExistence type="predicted"/>
<name>A0ABQ5JXW8_9EUKA</name>
<protein>
    <submittedName>
        <fullName evidence="1">Uncharacterized protein</fullName>
    </submittedName>
</protein>
<keyword evidence="2" id="KW-1185">Reference proteome</keyword>
<comment type="caution">
    <text evidence="1">The sequence shown here is derived from an EMBL/GenBank/DDBJ whole genome shotgun (WGS) entry which is preliminary data.</text>
</comment>
<dbReference type="Proteomes" id="UP001057375">
    <property type="component" value="Unassembled WGS sequence"/>
</dbReference>
<organism evidence="1 2">
    <name type="scientific">Aduncisulcus paluster</name>
    <dbReference type="NCBI Taxonomy" id="2918883"/>
    <lineage>
        <taxon>Eukaryota</taxon>
        <taxon>Metamonada</taxon>
        <taxon>Carpediemonas-like organisms</taxon>
        <taxon>Aduncisulcus</taxon>
    </lineage>
</organism>
<evidence type="ECO:0000313" key="1">
    <source>
        <dbReference type="EMBL" id="GKT20838.1"/>
    </source>
</evidence>
<gene>
    <name evidence="1" type="ORF">ADUPG1_011768</name>
</gene>
<evidence type="ECO:0000313" key="2">
    <source>
        <dbReference type="Proteomes" id="UP001057375"/>
    </source>
</evidence>
<reference evidence="1" key="1">
    <citation type="submission" date="2022-03" db="EMBL/GenBank/DDBJ databases">
        <title>Draft genome sequence of Aduncisulcus paluster, a free-living microaerophilic Fornicata.</title>
        <authorList>
            <person name="Yuyama I."/>
            <person name="Kume K."/>
            <person name="Tamura T."/>
            <person name="Inagaki Y."/>
            <person name="Hashimoto T."/>
        </authorList>
    </citation>
    <scope>NUCLEOTIDE SEQUENCE</scope>
    <source>
        <strain evidence="1">NY0171</strain>
    </source>
</reference>
<sequence>MTDVSIVNAQEIEEMIKICHPQILMPNFAKCKIDGQYSEEKISSFFQASRSLNFQQLSLVFSSPCSIQSIQIGSWSFYIPKEILFVFYSEDGKIEKFSGMVSQTPSQAFSFSFGVKNILKCEIEYVSSWNSIGAKKGGMIRAISILVEEDLVALSIASIEKERQSRDLRATNAVFFSNSDPKGFPFHSFSHLHAFGSWNAVSGSFFGSLGPSNFHQCLYAKEWVSFYSISVPLAFPQHISAVQICVRDDKTSPRDLDIVFHTADGLCIKREYLVPNQSGFAWYSLPVSIDSVTRCELICAESWGKAKWCTIYGIQFITSEESLKDAMKCRSLRAIEVESESLSSERIDSIPQAKLTKDISGVFTSKDKLDHELEFSLHIPFLSTRMDFLSIHIPLTFPQDIEFVLLTWSEEATDSYSPHINSPVSIDLFIRTSEGLDVKLEFNISHSSVEEEYDELYQFQYYSPTSCVCCTLPVQIKDVVLIEIISLGSRIGSRSSLVDKLIIASDPTRSKVVESRYVTKKRQVIRRKRMELERLEKQFHEIWDKKSGG</sequence>
<dbReference type="EMBL" id="BQXS01012271">
    <property type="protein sequence ID" value="GKT20838.1"/>
    <property type="molecule type" value="Genomic_DNA"/>
</dbReference>